<dbReference type="InterPro" id="IPR003148">
    <property type="entry name" value="RCK_N"/>
</dbReference>
<feature type="transmembrane region" description="Helical" evidence="3">
    <location>
        <begin position="124"/>
        <end position="145"/>
    </location>
</feature>
<feature type="compositionally biased region" description="Pro residues" evidence="2">
    <location>
        <begin position="27"/>
        <end position="51"/>
    </location>
</feature>
<dbReference type="NCBIfam" id="NF007828">
    <property type="entry name" value="PRK10537.1"/>
    <property type="match status" value="1"/>
</dbReference>
<dbReference type="PROSITE" id="PS51201">
    <property type="entry name" value="RCK_N"/>
    <property type="match status" value="1"/>
</dbReference>
<keyword evidence="5" id="KW-0407">Ion channel</keyword>
<name>E6PR91_9ZZZZ</name>
<dbReference type="Gene3D" id="1.10.287.70">
    <property type="match status" value="1"/>
</dbReference>
<keyword evidence="5" id="KW-0813">Transport</keyword>
<keyword evidence="3" id="KW-0472">Membrane</keyword>
<protein>
    <submittedName>
        <fullName evidence="5">Putative Voltage-dependent potassium channel</fullName>
    </submittedName>
</protein>
<dbReference type="GO" id="GO:0034220">
    <property type="term" value="P:monoatomic ion transmembrane transport"/>
    <property type="evidence" value="ECO:0007669"/>
    <property type="project" value="UniProtKB-KW"/>
</dbReference>
<keyword evidence="3" id="KW-1133">Transmembrane helix</keyword>
<evidence type="ECO:0000256" key="2">
    <source>
        <dbReference type="SAM" id="MobiDB-lite"/>
    </source>
</evidence>
<dbReference type="Pfam" id="PF07885">
    <property type="entry name" value="Ion_trans_2"/>
    <property type="match status" value="1"/>
</dbReference>
<evidence type="ECO:0000256" key="3">
    <source>
        <dbReference type="SAM" id="Phobius"/>
    </source>
</evidence>
<comment type="caution">
    <text evidence="5">The sequence shown here is derived from an EMBL/GenBank/DDBJ whole genome shotgun (WGS) entry which is preliminary data.</text>
</comment>
<reference evidence="5" key="1">
    <citation type="submission" date="2009-10" db="EMBL/GenBank/DDBJ databases">
        <title>Diversity of trophic interactions inside an arsenic-rich microbial ecosystem.</title>
        <authorList>
            <person name="Bertin P.N."/>
            <person name="Heinrich-Salmeron A."/>
            <person name="Pelletier E."/>
            <person name="Goulhen-Chollet F."/>
            <person name="Arsene-Ploetze F."/>
            <person name="Gallien S."/>
            <person name="Calteau A."/>
            <person name="Vallenet D."/>
            <person name="Casiot C."/>
            <person name="Chane-Woon-Ming B."/>
            <person name="Giloteaux L."/>
            <person name="Barakat M."/>
            <person name="Bonnefoy V."/>
            <person name="Bruneel O."/>
            <person name="Chandler M."/>
            <person name="Cleiss J."/>
            <person name="Duran R."/>
            <person name="Elbaz-Poulichet F."/>
            <person name="Fonknechten N."/>
            <person name="Lauga B."/>
            <person name="Mornico D."/>
            <person name="Ortet P."/>
            <person name="Schaeffer C."/>
            <person name="Siguier P."/>
            <person name="Alexander Thil Smith A."/>
            <person name="Van Dorsselaer A."/>
            <person name="Weissenbach J."/>
            <person name="Medigue C."/>
            <person name="Le Paslier D."/>
        </authorList>
    </citation>
    <scope>NUCLEOTIDE SEQUENCE</scope>
</reference>
<feature type="transmembrane region" description="Helical" evidence="3">
    <location>
        <begin position="152"/>
        <end position="171"/>
    </location>
</feature>
<dbReference type="SUPFAM" id="SSF81324">
    <property type="entry name" value="Voltage-gated potassium channels"/>
    <property type="match status" value="1"/>
</dbReference>
<dbReference type="InterPro" id="IPR036291">
    <property type="entry name" value="NAD(P)-bd_dom_sf"/>
</dbReference>
<evidence type="ECO:0000256" key="1">
    <source>
        <dbReference type="ARBA" id="ARBA00004651"/>
    </source>
</evidence>
<comment type="subcellular location">
    <subcellularLocation>
        <location evidence="1">Cell membrane</location>
        <topology evidence="1">Multi-pass membrane protein</topology>
    </subcellularLocation>
</comment>
<dbReference type="InterPro" id="IPR050721">
    <property type="entry name" value="Trk_Ktr_HKT_K-transport"/>
</dbReference>
<evidence type="ECO:0000259" key="4">
    <source>
        <dbReference type="PROSITE" id="PS51201"/>
    </source>
</evidence>
<dbReference type="GO" id="GO:0006813">
    <property type="term" value="P:potassium ion transport"/>
    <property type="evidence" value="ECO:0007669"/>
    <property type="project" value="InterPro"/>
</dbReference>
<dbReference type="GO" id="GO:0005886">
    <property type="term" value="C:plasma membrane"/>
    <property type="evidence" value="ECO:0007669"/>
    <property type="project" value="UniProtKB-SubCell"/>
</dbReference>
<feature type="transmembrane region" description="Helical" evidence="3">
    <location>
        <begin position="265"/>
        <end position="287"/>
    </location>
</feature>
<feature type="region of interest" description="Disordered" evidence="2">
    <location>
        <begin position="1"/>
        <end position="51"/>
    </location>
</feature>
<dbReference type="PANTHER" id="PTHR43833">
    <property type="entry name" value="POTASSIUM CHANNEL PROTEIN 2-RELATED-RELATED"/>
    <property type="match status" value="1"/>
</dbReference>
<feature type="compositionally biased region" description="Low complexity" evidence="2">
    <location>
        <begin position="8"/>
        <end position="26"/>
    </location>
</feature>
<keyword evidence="3" id="KW-0812">Transmembrane</keyword>
<dbReference type="Gene3D" id="3.40.50.720">
    <property type="entry name" value="NAD(P)-binding Rossmann-like Domain"/>
    <property type="match status" value="1"/>
</dbReference>
<feature type="transmembrane region" description="Helical" evidence="3">
    <location>
        <begin position="177"/>
        <end position="194"/>
    </location>
</feature>
<dbReference type="EMBL" id="CABM01000043">
    <property type="protein sequence ID" value="CBH97446.1"/>
    <property type="molecule type" value="Genomic_DNA"/>
</dbReference>
<feature type="domain" description="RCK N-terminal" evidence="4">
    <location>
        <begin position="308"/>
        <end position="428"/>
    </location>
</feature>
<proteinExistence type="predicted"/>
<gene>
    <name evidence="5" type="ORF">CARN2_2918</name>
</gene>
<organism evidence="5">
    <name type="scientific">mine drainage metagenome</name>
    <dbReference type="NCBI Taxonomy" id="410659"/>
    <lineage>
        <taxon>unclassified sequences</taxon>
        <taxon>metagenomes</taxon>
        <taxon>ecological metagenomes</taxon>
    </lineage>
</organism>
<evidence type="ECO:0000313" key="5">
    <source>
        <dbReference type="EMBL" id="CBH97446.1"/>
    </source>
</evidence>
<feature type="transmembrane region" description="Helical" evidence="3">
    <location>
        <begin position="206"/>
        <end position="228"/>
    </location>
</feature>
<dbReference type="PANTHER" id="PTHR43833:SF11">
    <property type="entry name" value="VOLTAGE-GATED POTASSIUM CHANNEL KCH"/>
    <property type="match status" value="1"/>
</dbReference>
<sequence>MAPPEPTLDPALDPEALLPAMPADGVAPPPAPPSGPPSSKPPPLPPSAPGPAPLRKAAWPYRLHARLAAALRWLMKMWREQGPQVLAALLAASCGALQVRPQFFPLLTALHGLLEHGADTIAGVANLAVIPRVLIGFGLMLMALGLLLRARVAWVITLLLALLSAGLALWYAHKPNTVFVIAALLIVVLAVYARRFDRSSLAASSLFALLGIGSLLIYGVLGSLWFGAGYTPPIHTLPTAFYYAVETMSTVGYGDIVPRTVEARMYTVSLIVLGITVFATTLSVVIGPLVGGSLKRALEGRMHRENRRNHYVIIGVSSLAYTLWKELRGRNVPVTIIAPPGKPSPYPDDADVIVGDATRSEILEQAGVPQAKAVLTLRDDDAENAFAVLAVKELAPGVKTIAGVNDARHLAKIRRVQPDMLFAPQVLGSDLLVRTLFDEPIDNDTVSKLLFAQN</sequence>
<accession>E6PR91</accession>
<dbReference type="Pfam" id="PF02254">
    <property type="entry name" value="TrkA_N"/>
    <property type="match status" value="1"/>
</dbReference>
<dbReference type="AlphaFoldDB" id="E6PR91"/>
<keyword evidence="5" id="KW-0406">Ion transport</keyword>
<dbReference type="InterPro" id="IPR013099">
    <property type="entry name" value="K_chnl_dom"/>
</dbReference>
<dbReference type="SUPFAM" id="SSF51735">
    <property type="entry name" value="NAD(P)-binding Rossmann-fold domains"/>
    <property type="match status" value="1"/>
</dbReference>